<dbReference type="AlphaFoldDB" id="A0A4Y9YK77"/>
<dbReference type="EMBL" id="SEKV01000153">
    <property type="protein sequence ID" value="TFY62795.1"/>
    <property type="molecule type" value="Genomic_DNA"/>
</dbReference>
<name>A0A4Y9YK77_9APHY</name>
<dbReference type="InterPro" id="IPR004136">
    <property type="entry name" value="NMO"/>
</dbReference>
<evidence type="ECO:0000256" key="1">
    <source>
        <dbReference type="ARBA" id="ARBA00022630"/>
    </source>
</evidence>
<evidence type="ECO:0000256" key="4">
    <source>
        <dbReference type="SAM" id="MobiDB-lite"/>
    </source>
</evidence>
<evidence type="ECO:0000313" key="5">
    <source>
        <dbReference type="EMBL" id="TFY62795.1"/>
    </source>
</evidence>
<dbReference type="PANTHER" id="PTHR32332:SF31">
    <property type="entry name" value="2-NITROPROPANE DIOXYGENASE FAMILY, PUTATIVE (AFU_ORTHOLOGUE AFUA_2G09850)-RELATED"/>
    <property type="match status" value="1"/>
</dbReference>
<sequence length="357" mass="37318">MARSVNTKITELFNIKIPIISAPMAYATTPALVAEVIKGGGLGFLGAGAEPAPKIAQAIDEARALLSPELQRVVGMGFVGWVLDKLNTDADPRFQAALDKAPSAIFLAYGPDLNKYVTQVRAFDASSGRKTFVFVTVNTVQEAVRAANDWKADVLVAQGAEAGGRGSVYSPPTAQFLKDVLAALPGGPPVVAAGGITTGQQIAAQLAAGAAGVVLGTRLLFTEECMYSDEMKDVLVRAGPDTTARSTAYDLAFPPGVWPDGIQARCVNNAIVTEFASGASPEERKANIAKGDRDHLIVYAGVGVADTSEIKKTADVMKTLHEETVAALEKSAPHLLGGAHITSRQPSSLSGHLRSRL</sequence>
<comment type="caution">
    <text evidence="5">The sequence shown here is derived from an EMBL/GenBank/DDBJ whole genome shotgun (WGS) entry which is preliminary data.</text>
</comment>
<evidence type="ECO:0000256" key="3">
    <source>
        <dbReference type="ARBA" id="ARBA00023002"/>
    </source>
</evidence>
<gene>
    <name evidence="5" type="ORF">EVJ58_g3645</name>
</gene>
<keyword evidence="2" id="KW-0288">FMN</keyword>
<evidence type="ECO:0000256" key="2">
    <source>
        <dbReference type="ARBA" id="ARBA00022643"/>
    </source>
</evidence>
<dbReference type="GO" id="GO:0018580">
    <property type="term" value="F:nitronate monooxygenase activity"/>
    <property type="evidence" value="ECO:0007669"/>
    <property type="project" value="InterPro"/>
</dbReference>
<evidence type="ECO:0008006" key="7">
    <source>
        <dbReference type="Google" id="ProtNLM"/>
    </source>
</evidence>
<feature type="region of interest" description="Disordered" evidence="4">
    <location>
        <begin position="337"/>
        <end position="357"/>
    </location>
</feature>
<proteinExistence type="predicted"/>
<dbReference type="Pfam" id="PF03060">
    <property type="entry name" value="NMO"/>
    <property type="match status" value="2"/>
</dbReference>
<dbReference type="CDD" id="cd04730">
    <property type="entry name" value="NPD_like"/>
    <property type="match status" value="1"/>
</dbReference>
<dbReference type="SUPFAM" id="SSF51412">
    <property type="entry name" value="Inosine monophosphate dehydrogenase (IMPDH)"/>
    <property type="match status" value="1"/>
</dbReference>
<keyword evidence="3" id="KW-0560">Oxidoreductase</keyword>
<dbReference type="STRING" id="34475.A0A4Y9YK77"/>
<reference evidence="5 6" key="1">
    <citation type="submission" date="2019-01" db="EMBL/GenBank/DDBJ databases">
        <title>Genome sequencing of the rare red list fungi Fomitopsis rosea.</title>
        <authorList>
            <person name="Buettner E."/>
            <person name="Kellner H."/>
        </authorList>
    </citation>
    <scope>NUCLEOTIDE SEQUENCE [LARGE SCALE GENOMIC DNA]</scope>
    <source>
        <strain evidence="5 6">DSM 105464</strain>
    </source>
</reference>
<accession>A0A4Y9YK77</accession>
<keyword evidence="1" id="KW-0285">Flavoprotein</keyword>
<dbReference type="PANTHER" id="PTHR32332">
    <property type="entry name" value="2-NITROPROPANE DIOXYGENASE"/>
    <property type="match status" value="1"/>
</dbReference>
<organism evidence="5 6">
    <name type="scientific">Rhodofomes roseus</name>
    <dbReference type="NCBI Taxonomy" id="34475"/>
    <lineage>
        <taxon>Eukaryota</taxon>
        <taxon>Fungi</taxon>
        <taxon>Dikarya</taxon>
        <taxon>Basidiomycota</taxon>
        <taxon>Agaricomycotina</taxon>
        <taxon>Agaricomycetes</taxon>
        <taxon>Polyporales</taxon>
        <taxon>Rhodofomes</taxon>
    </lineage>
</organism>
<evidence type="ECO:0000313" key="6">
    <source>
        <dbReference type="Proteomes" id="UP000298390"/>
    </source>
</evidence>
<dbReference type="Gene3D" id="3.20.20.70">
    <property type="entry name" value="Aldolase class I"/>
    <property type="match status" value="1"/>
</dbReference>
<dbReference type="InterPro" id="IPR013785">
    <property type="entry name" value="Aldolase_TIM"/>
</dbReference>
<protein>
    <recommendedName>
        <fullName evidence="7">Nitronate monooxygenase</fullName>
    </recommendedName>
</protein>
<dbReference type="Proteomes" id="UP000298390">
    <property type="component" value="Unassembled WGS sequence"/>
</dbReference>